<feature type="transmembrane region" description="Helical" evidence="10">
    <location>
        <begin position="1167"/>
        <end position="1187"/>
    </location>
</feature>
<dbReference type="PANTHER" id="PTHR43791:SF36">
    <property type="entry name" value="TRANSPORTER, PUTATIVE (AFU_ORTHOLOGUE AFUA_6G08340)-RELATED"/>
    <property type="match status" value="1"/>
</dbReference>
<evidence type="ECO:0000256" key="4">
    <source>
        <dbReference type="ARBA" id="ARBA00006873"/>
    </source>
</evidence>
<keyword evidence="14" id="KW-1185">Reference proteome</keyword>
<evidence type="ECO:0000256" key="8">
    <source>
        <dbReference type="ARBA" id="ARBA00023136"/>
    </source>
</evidence>
<dbReference type="GO" id="GO:0020037">
    <property type="term" value="F:heme binding"/>
    <property type="evidence" value="ECO:0007669"/>
    <property type="project" value="InterPro"/>
</dbReference>
<evidence type="ECO:0000313" key="13">
    <source>
        <dbReference type="EMBL" id="PSC75618.1"/>
    </source>
</evidence>
<dbReference type="GO" id="GO:0006979">
    <property type="term" value="P:response to oxidative stress"/>
    <property type="evidence" value="ECO:0007669"/>
    <property type="project" value="InterPro"/>
</dbReference>
<dbReference type="InterPro" id="IPR036047">
    <property type="entry name" value="F-box-like_dom_sf"/>
</dbReference>
<keyword evidence="5" id="KW-0813">Transport</keyword>
<evidence type="ECO:0000256" key="3">
    <source>
        <dbReference type="ARBA" id="ARBA00004430"/>
    </source>
</evidence>
<dbReference type="GO" id="GO:0005930">
    <property type="term" value="C:axoneme"/>
    <property type="evidence" value="ECO:0007669"/>
    <property type="project" value="UniProtKB-SubCell"/>
</dbReference>
<dbReference type="GO" id="GO:0022857">
    <property type="term" value="F:transmembrane transporter activity"/>
    <property type="evidence" value="ECO:0007669"/>
    <property type="project" value="InterPro"/>
</dbReference>
<dbReference type="PROSITE" id="PS50873">
    <property type="entry name" value="PEROXIDASE_4"/>
    <property type="match status" value="1"/>
</dbReference>
<sequence>MAAVDPGFGERVAVIRLDSLELARWPGWQASTAGIRRVAPWQPSSSALATGARCGGGAASGARVISTPSLLSYDLSQLGGSFQGVLLQLHALGGGGRSGRTSRDGVAQPGAPAGGSGRTSGSPSWEQLEALQLGDDVVANGLLFVWASKAAVAPAVRWMARRGFKLVENLMWVLLGANGAPLQLHAPLFSRSHATLLVGRRGDQKKQHLELRHQRTPDVIAAPALRPGEVPDTVYEMIETLLPEARIAATSGTAPRLLELAFAAPPAGRPARPGWVKVAQQGGTPVPGDGAAAPGMPRRIIQLSDDALVKLLGHLEQRERLTHACLVCRRFRQLCLAPELLRTVRISKRFGGAAAAARSLLAWLARHGAHVRQLDLELSVFCCGADAGSAEEEELGSLVAACVRAVAGHLQQLRLGFGTPLVHLAWLPQLRSLQSLDASNNFYRELCFAFDASGMAALQEMRLAGHPLVLQATARLPIALTSLTVDGSGKSSSMPQQVAQLPNLRRLSLKNAAYSSSGMAPLSGLTALTSLELVHLRHLPPPAALAALTGLRHLCLEFYCSRQQAAATLDGALLALRQLTCLALTGVDAVPAAVGSLPHLQRLFFWRQHDEADRERDERWDDFRAEEGLELEEEPLEALHLPHPHTLRCLRVLGTNFRIAAASVPALVAMPALEELWLPGAPHDRGVSAERWNDFWGWAARHPPLRRFYDATPPVDPVVVNRKLNNHLIPWLFALGVLCYLDRTNLSFAALELNQDLGLSCSTYGLGAALFFVSYALFQIPSTVVCTRLGAPTWLAINIVAWGAVATAFSSVCGVPAFLALRFLLGATESAAFPGMWYHLSLFYPSETGDPALTGLGAAYARVASCTALAQVLGAPLAAGILAMDGLAGLRGWQWLFLLEGLATIAFGAVLRLALVPSPAKARMLTPAERSWLQQRQARAAARQQEGKAAGGGGAAHEGLAGILRSLKATLAVVRDWRILWLSVCWLLVAAVMFGMTFFMPLLVSAMFAKTGSLSGSGGGGGHGGCSGGKGGAGHGSSSHTVVVALATAVPFLCAAAGMNINARLAERANERHRHAGWPIVLAGGALAVTPLALRVAGPGLAFTCLSLAAGLTWSFHGPFFSWPAAFLPNDIAAAGFAFINSIGAVGGFIGPFVLGRLTDRADGGFSAAMAMLAAFLVTAGTLILVFPAPGQRPEPRTIGISSGGGGHGSGARNNPEVASGSDEDGAAEAEGGEWPERRASLRAVSMAGPAAHALALVLALACAQAALAGCPMAGLWQQKDADRRAPAQAAGGARRLATVGAPPPPPLPLPVRIAMDSAAAAAAGCNLTRLIAKGPELPPKPKQGAIDARVKWWAWQVMTSPVVGMGTPTRPNWRVPIAAFARLAFHDAGTYERAKKRGGANGSARFEPEEVASRMDTAKRLSASWRTQINVLIMGDPKIPLGTTISYADVYQLAGAIPVAVHGGPNRTELYNKIEVGRVDGRGGVADDPQVLPQSFELFDRLSCNFLGNGYTLGEMVALSGIHTIGFESDLAFSPPELIPMTRTPAKWDLDYYKRVLNNNGHFDSDKALLQNAFTKSLVQKYSRDLKSFNSAFVAAYIKMGRMGARFRSYDTPYYG</sequence>
<feature type="transmembrane region" description="Helical" evidence="10">
    <location>
        <begin position="895"/>
        <end position="915"/>
    </location>
</feature>
<dbReference type="GO" id="GO:0004601">
    <property type="term" value="F:peroxidase activity"/>
    <property type="evidence" value="ECO:0007669"/>
    <property type="project" value="InterPro"/>
</dbReference>
<reference evidence="13 14" key="1">
    <citation type="journal article" date="2018" name="Plant J.">
        <title>Genome sequences of Chlorella sorokiniana UTEX 1602 and Micractinium conductrix SAG 241.80: implications to maltose excretion by a green alga.</title>
        <authorList>
            <person name="Arriola M.B."/>
            <person name="Velmurugan N."/>
            <person name="Zhang Y."/>
            <person name="Plunkett M.H."/>
            <person name="Hondzo H."/>
            <person name="Barney B.M."/>
        </authorList>
    </citation>
    <scope>NUCLEOTIDE SEQUENCE [LARGE SCALE GENOMIC DNA]</scope>
    <source>
        <strain evidence="13 14">SAG 241.80</strain>
    </source>
</reference>
<comment type="cofactor">
    <cofactor evidence="1">
        <name>heme b</name>
        <dbReference type="ChEBI" id="CHEBI:60344"/>
    </cofactor>
</comment>
<dbReference type="PANTHER" id="PTHR43791">
    <property type="entry name" value="PERMEASE-RELATED"/>
    <property type="match status" value="1"/>
</dbReference>
<evidence type="ECO:0000259" key="12">
    <source>
        <dbReference type="PROSITE" id="PS50873"/>
    </source>
</evidence>
<dbReference type="STRING" id="554055.A0A2P6VNE7"/>
<dbReference type="Gene3D" id="3.80.10.10">
    <property type="entry name" value="Ribonuclease Inhibitor"/>
    <property type="match status" value="1"/>
</dbReference>
<feature type="transmembrane region" description="Helical" evidence="10">
    <location>
        <begin position="1075"/>
        <end position="1094"/>
    </location>
</feature>
<proteinExistence type="inferred from homology"/>
<dbReference type="InterPro" id="IPR019793">
    <property type="entry name" value="Peroxidases_heam-ligand_BS"/>
</dbReference>
<feature type="compositionally biased region" description="Low complexity" evidence="9">
    <location>
        <begin position="1287"/>
        <end position="1298"/>
    </location>
</feature>
<dbReference type="Pfam" id="PF00141">
    <property type="entry name" value="peroxidase"/>
    <property type="match status" value="1"/>
</dbReference>
<protein>
    <submittedName>
        <fullName evidence="13">MFS transporter</fullName>
    </submittedName>
</protein>
<dbReference type="EMBL" id="LHPF02000002">
    <property type="protein sequence ID" value="PSC75618.1"/>
    <property type="molecule type" value="Genomic_DNA"/>
</dbReference>
<feature type="domain" description="Plant heme peroxidase family profile" evidence="12">
    <location>
        <begin position="1445"/>
        <end position="1617"/>
    </location>
</feature>
<dbReference type="Gene3D" id="1.10.520.10">
    <property type="match status" value="1"/>
</dbReference>
<name>A0A2P6VNE7_9CHLO</name>
<feature type="transmembrane region" description="Helical" evidence="10">
    <location>
        <begin position="1132"/>
        <end position="1155"/>
    </location>
</feature>
<feature type="region of interest" description="Disordered" evidence="9">
    <location>
        <begin position="97"/>
        <end position="123"/>
    </location>
</feature>
<accession>A0A2P6VNE7</accession>
<keyword evidence="7 10" id="KW-1133">Transmembrane helix</keyword>
<comment type="caution">
    <text evidence="13">The sequence shown here is derived from an EMBL/GenBank/DDBJ whole genome shotgun (WGS) entry which is preliminary data.</text>
</comment>
<dbReference type="Gene3D" id="1.20.1250.20">
    <property type="entry name" value="MFS general substrate transporter like domains"/>
    <property type="match status" value="2"/>
</dbReference>
<feature type="transmembrane region" description="Helical" evidence="10">
    <location>
        <begin position="793"/>
        <end position="812"/>
    </location>
</feature>
<dbReference type="OrthoDB" id="196786at2759"/>
<dbReference type="InterPro" id="IPR020846">
    <property type="entry name" value="MFS_dom"/>
</dbReference>
<keyword evidence="6 10" id="KW-0812">Transmembrane</keyword>
<dbReference type="GO" id="GO:0016020">
    <property type="term" value="C:membrane"/>
    <property type="evidence" value="ECO:0007669"/>
    <property type="project" value="UniProtKB-SubCell"/>
</dbReference>
<gene>
    <name evidence="13" type="ORF">C2E20_1472</name>
</gene>
<dbReference type="InterPro" id="IPR007757">
    <property type="entry name" value="MT-A70-like"/>
</dbReference>
<evidence type="ECO:0000313" key="14">
    <source>
        <dbReference type="Proteomes" id="UP000239649"/>
    </source>
</evidence>
<evidence type="ECO:0000256" key="1">
    <source>
        <dbReference type="ARBA" id="ARBA00001970"/>
    </source>
</evidence>
<dbReference type="InterPro" id="IPR032675">
    <property type="entry name" value="LRR_dom_sf"/>
</dbReference>
<evidence type="ECO:0000256" key="7">
    <source>
        <dbReference type="ARBA" id="ARBA00022989"/>
    </source>
</evidence>
<organism evidence="13 14">
    <name type="scientific">Micractinium conductrix</name>
    <dbReference type="NCBI Taxonomy" id="554055"/>
    <lineage>
        <taxon>Eukaryota</taxon>
        <taxon>Viridiplantae</taxon>
        <taxon>Chlorophyta</taxon>
        <taxon>core chlorophytes</taxon>
        <taxon>Trebouxiophyceae</taxon>
        <taxon>Chlorellales</taxon>
        <taxon>Chlorellaceae</taxon>
        <taxon>Chlorella clade</taxon>
        <taxon>Micractinium</taxon>
    </lineage>
</organism>
<dbReference type="InterPro" id="IPR010255">
    <property type="entry name" value="Haem_peroxidase_sf"/>
</dbReference>
<evidence type="ECO:0000259" key="11">
    <source>
        <dbReference type="PROSITE" id="PS50850"/>
    </source>
</evidence>
<evidence type="ECO:0000256" key="6">
    <source>
        <dbReference type="ARBA" id="ARBA00022692"/>
    </source>
</evidence>
<feature type="region of interest" description="Disordered" evidence="9">
    <location>
        <begin position="1285"/>
        <end position="1304"/>
    </location>
</feature>
<dbReference type="Pfam" id="PF05063">
    <property type="entry name" value="MT-A70"/>
    <property type="match status" value="1"/>
</dbReference>
<dbReference type="SUPFAM" id="SSF103473">
    <property type="entry name" value="MFS general substrate transporter"/>
    <property type="match status" value="1"/>
</dbReference>
<feature type="compositionally biased region" description="Acidic residues" evidence="9">
    <location>
        <begin position="1222"/>
        <end position="1234"/>
    </location>
</feature>
<feature type="transmembrane region" description="Helical" evidence="10">
    <location>
        <begin position="763"/>
        <end position="781"/>
    </location>
</feature>
<feature type="domain" description="Major facilitator superfamily (MFS) profile" evidence="11">
    <location>
        <begin position="728"/>
        <end position="1193"/>
    </location>
</feature>
<dbReference type="PROSITE" id="PS00435">
    <property type="entry name" value="PEROXIDASE_1"/>
    <property type="match status" value="1"/>
</dbReference>
<dbReference type="Proteomes" id="UP000239649">
    <property type="component" value="Unassembled WGS sequence"/>
</dbReference>
<dbReference type="Pfam" id="PF07690">
    <property type="entry name" value="MFS_1"/>
    <property type="match status" value="1"/>
</dbReference>
<keyword evidence="8 10" id="KW-0472">Membrane</keyword>
<dbReference type="InterPro" id="IPR036259">
    <property type="entry name" value="MFS_trans_sf"/>
</dbReference>
<dbReference type="SUPFAM" id="SSF81383">
    <property type="entry name" value="F-box domain"/>
    <property type="match status" value="1"/>
</dbReference>
<feature type="region of interest" description="Disordered" evidence="9">
    <location>
        <begin position="1196"/>
        <end position="1235"/>
    </location>
</feature>
<evidence type="ECO:0000256" key="5">
    <source>
        <dbReference type="ARBA" id="ARBA00022448"/>
    </source>
</evidence>
<dbReference type="PRINTS" id="PR00458">
    <property type="entry name" value="PEROXIDASE"/>
</dbReference>
<dbReference type="InterPro" id="IPR002016">
    <property type="entry name" value="Haem_peroxidase"/>
</dbReference>
<evidence type="ECO:0000256" key="9">
    <source>
        <dbReference type="SAM" id="MobiDB-lite"/>
    </source>
</evidence>
<dbReference type="Gene3D" id="1.10.420.10">
    <property type="entry name" value="Peroxidase, domain 2"/>
    <property type="match status" value="1"/>
</dbReference>
<evidence type="ECO:0000256" key="2">
    <source>
        <dbReference type="ARBA" id="ARBA00004141"/>
    </source>
</evidence>
<dbReference type="PROSITE" id="PS50850">
    <property type="entry name" value="MFS"/>
    <property type="match status" value="1"/>
</dbReference>
<feature type="transmembrane region" description="Helical" evidence="10">
    <location>
        <begin position="1042"/>
        <end position="1063"/>
    </location>
</feature>
<dbReference type="InterPro" id="IPR011701">
    <property type="entry name" value="MFS"/>
</dbReference>
<feature type="transmembrane region" description="Helical" evidence="10">
    <location>
        <begin position="979"/>
        <end position="1004"/>
    </location>
</feature>
<evidence type="ECO:0000256" key="10">
    <source>
        <dbReference type="SAM" id="Phobius"/>
    </source>
</evidence>
<comment type="subcellular location">
    <subcellularLocation>
        <location evidence="3">Cytoplasm</location>
        <location evidence="3">Cytoskeleton</location>
        <location evidence="3">Cilium axoneme</location>
    </subcellularLocation>
    <subcellularLocation>
        <location evidence="2">Membrane</location>
        <topology evidence="2">Multi-pass membrane protein</topology>
    </subcellularLocation>
</comment>
<comment type="similarity">
    <text evidence="4">Belongs to the peroxidase family. Ascorbate peroxidase subfamily.</text>
</comment>
<dbReference type="SUPFAM" id="SSF48113">
    <property type="entry name" value="Heme-dependent peroxidases"/>
    <property type="match status" value="1"/>
</dbReference>
<dbReference type="SUPFAM" id="SSF52047">
    <property type="entry name" value="RNI-like"/>
    <property type="match status" value="1"/>
</dbReference>